<sequence length="325" mass="37813">MLTEETIRQALKYVIKKVDLPNLKDKQQGKVRDIYRLKKQRLLITTDRISAFDRILGYIPYKGQVLNQLAAFWFDKTRDIVDNHLLAVPDANVTVAVEARAYPVEMVVRGYLSGVTSTSIWKAYENGERLIYGLKFPDGLHKNEQLEKPVITPTTKAEDGAHDRKLTEKEILKLKIVPPEVWGKMKNVALSLFDRGSRICRQAGIILVDTKYEFADYQGKLMLIDEIHTPDSSRFWKKDSYREKLRQGFEPDNFDKEFLRIWYADRGYTGEGEPPKMTEDLIVKTALRYIAIYEMITGREFIPRYYPATAAIEKNMTEYLDRRIS</sequence>
<evidence type="ECO:0000256" key="8">
    <source>
        <dbReference type="HAMAP-Rule" id="MF_00137"/>
    </source>
</evidence>
<evidence type="ECO:0000256" key="4">
    <source>
        <dbReference type="ARBA" id="ARBA00022741"/>
    </source>
</evidence>
<evidence type="ECO:0000256" key="3">
    <source>
        <dbReference type="ARBA" id="ARBA00022598"/>
    </source>
</evidence>
<evidence type="ECO:0000256" key="7">
    <source>
        <dbReference type="ARBA" id="ARBA00048475"/>
    </source>
</evidence>
<dbReference type="UniPathway" id="UPA00074">
    <property type="reaction ID" value="UER00131"/>
</dbReference>
<dbReference type="Pfam" id="PF01259">
    <property type="entry name" value="SAICAR_synt"/>
    <property type="match status" value="1"/>
</dbReference>
<keyword evidence="4 8" id="KW-0547">Nucleotide-binding</keyword>
<dbReference type="CDD" id="cd01414">
    <property type="entry name" value="SAICAR_synt_Sc"/>
    <property type="match status" value="1"/>
</dbReference>
<dbReference type="NCBIfam" id="NF009251">
    <property type="entry name" value="PRK12607.1"/>
    <property type="match status" value="1"/>
</dbReference>
<feature type="domain" description="SAICAR synthetase/ADE2 N-terminal" evidence="9">
    <location>
        <begin position="27"/>
        <end position="267"/>
    </location>
</feature>
<comment type="similarity">
    <text evidence="2 8">Belongs to the SAICAR synthetase family.</text>
</comment>
<evidence type="ECO:0000259" key="9">
    <source>
        <dbReference type="Pfam" id="PF01259"/>
    </source>
</evidence>
<dbReference type="InterPro" id="IPR028923">
    <property type="entry name" value="SAICAR_synt/ADE2_N"/>
</dbReference>
<dbReference type="SUPFAM" id="SSF56104">
    <property type="entry name" value="SAICAR synthase-like"/>
    <property type="match status" value="1"/>
</dbReference>
<dbReference type="HAMAP" id="MF_00137">
    <property type="entry name" value="SAICAR_synth"/>
    <property type="match status" value="1"/>
</dbReference>
<dbReference type="PANTHER" id="PTHR43700">
    <property type="entry name" value="PHOSPHORIBOSYLAMINOIMIDAZOLE-SUCCINOCARBOXAMIDE SYNTHASE"/>
    <property type="match status" value="1"/>
</dbReference>
<evidence type="ECO:0000256" key="6">
    <source>
        <dbReference type="ARBA" id="ARBA00022840"/>
    </source>
</evidence>
<dbReference type="PANTHER" id="PTHR43700:SF1">
    <property type="entry name" value="PHOSPHORIBOSYLAMINOIMIDAZOLE-SUCCINOCARBOXAMIDE SYNTHASE"/>
    <property type="match status" value="1"/>
</dbReference>
<protein>
    <recommendedName>
        <fullName evidence="8">Phosphoribosylaminoimidazole-succinocarboxamide synthase</fullName>
        <ecNumber evidence="8">6.3.2.6</ecNumber>
    </recommendedName>
    <alternativeName>
        <fullName evidence="8">SAICAR synthetase</fullName>
    </alternativeName>
</protein>
<organism evidence="10 11">
    <name type="scientific">Candidatus Gottesmanbacteria bacterium GW2011_GWA2_43_14</name>
    <dbReference type="NCBI Taxonomy" id="1618443"/>
    <lineage>
        <taxon>Bacteria</taxon>
        <taxon>Candidatus Gottesmaniibacteriota</taxon>
    </lineage>
</organism>
<gene>
    <name evidence="8 10" type="primary">purC</name>
    <name evidence="10" type="ORF">UV73_C0001G0013</name>
</gene>
<evidence type="ECO:0000313" key="11">
    <source>
        <dbReference type="Proteomes" id="UP000034894"/>
    </source>
</evidence>
<dbReference type="Gene3D" id="3.30.470.20">
    <property type="entry name" value="ATP-grasp fold, B domain"/>
    <property type="match status" value="1"/>
</dbReference>
<dbReference type="GO" id="GO:0005524">
    <property type="term" value="F:ATP binding"/>
    <property type="evidence" value="ECO:0007669"/>
    <property type="project" value="UniProtKB-KW"/>
</dbReference>
<dbReference type="GO" id="GO:0004639">
    <property type="term" value="F:phosphoribosylaminoimidazolesuccinocarboxamide synthase activity"/>
    <property type="evidence" value="ECO:0007669"/>
    <property type="project" value="UniProtKB-UniRule"/>
</dbReference>
<dbReference type="FunFam" id="3.30.200.20:FF:000199">
    <property type="entry name" value="Phosphoribosylaminoimidazole-succinocarboxamide synthase"/>
    <property type="match status" value="1"/>
</dbReference>
<evidence type="ECO:0000256" key="5">
    <source>
        <dbReference type="ARBA" id="ARBA00022755"/>
    </source>
</evidence>
<evidence type="ECO:0000313" key="10">
    <source>
        <dbReference type="EMBL" id="KKS98492.1"/>
    </source>
</evidence>
<keyword evidence="5 8" id="KW-0658">Purine biosynthesis</keyword>
<dbReference type="PATRIC" id="fig|1618443.3.peg.13"/>
<comment type="catalytic activity">
    <reaction evidence="7 8">
        <text>5-amino-1-(5-phospho-D-ribosyl)imidazole-4-carboxylate + L-aspartate + ATP = (2S)-2-[5-amino-1-(5-phospho-beta-D-ribosyl)imidazole-4-carboxamido]succinate + ADP + phosphate + 2 H(+)</text>
        <dbReference type="Rhea" id="RHEA:22628"/>
        <dbReference type="ChEBI" id="CHEBI:15378"/>
        <dbReference type="ChEBI" id="CHEBI:29991"/>
        <dbReference type="ChEBI" id="CHEBI:30616"/>
        <dbReference type="ChEBI" id="CHEBI:43474"/>
        <dbReference type="ChEBI" id="CHEBI:58443"/>
        <dbReference type="ChEBI" id="CHEBI:77657"/>
        <dbReference type="ChEBI" id="CHEBI:456216"/>
        <dbReference type="EC" id="6.3.2.6"/>
    </reaction>
</comment>
<dbReference type="Gene3D" id="3.30.200.20">
    <property type="entry name" value="Phosphorylase Kinase, domain 1"/>
    <property type="match status" value="1"/>
</dbReference>
<accession>A0A0G1DLN1</accession>
<dbReference type="EC" id="6.3.2.6" evidence="8"/>
<evidence type="ECO:0000256" key="1">
    <source>
        <dbReference type="ARBA" id="ARBA00004672"/>
    </source>
</evidence>
<evidence type="ECO:0000256" key="2">
    <source>
        <dbReference type="ARBA" id="ARBA00010190"/>
    </source>
</evidence>
<dbReference type="Proteomes" id="UP000034894">
    <property type="component" value="Unassembled WGS sequence"/>
</dbReference>
<comment type="pathway">
    <text evidence="1 8">Purine metabolism; IMP biosynthesis via de novo pathway; 5-amino-1-(5-phospho-D-ribosyl)imidazole-4-carboxamide from 5-amino-1-(5-phospho-D-ribosyl)imidazole-4-carboxylate: step 1/2.</text>
</comment>
<comment type="caution">
    <text evidence="10">The sequence shown here is derived from an EMBL/GenBank/DDBJ whole genome shotgun (WGS) entry which is preliminary data.</text>
</comment>
<proteinExistence type="inferred from homology"/>
<name>A0A0G1DLN1_9BACT</name>
<dbReference type="STRING" id="1618443.UV73_C0001G0013"/>
<dbReference type="AlphaFoldDB" id="A0A0G1DLN1"/>
<dbReference type="GO" id="GO:0005737">
    <property type="term" value="C:cytoplasm"/>
    <property type="evidence" value="ECO:0007669"/>
    <property type="project" value="TreeGrafter"/>
</dbReference>
<reference evidence="10 11" key="1">
    <citation type="journal article" date="2015" name="Nature">
        <title>rRNA introns, odd ribosomes, and small enigmatic genomes across a large radiation of phyla.</title>
        <authorList>
            <person name="Brown C.T."/>
            <person name="Hug L.A."/>
            <person name="Thomas B.C."/>
            <person name="Sharon I."/>
            <person name="Castelle C.J."/>
            <person name="Singh A."/>
            <person name="Wilkins M.J."/>
            <person name="Williams K.H."/>
            <person name="Banfield J.F."/>
        </authorList>
    </citation>
    <scope>NUCLEOTIDE SEQUENCE [LARGE SCALE GENOMIC DNA]</scope>
</reference>
<keyword evidence="3 8" id="KW-0436">Ligase</keyword>
<keyword evidence="6 8" id="KW-0067">ATP-binding</keyword>
<dbReference type="GO" id="GO:0006189">
    <property type="term" value="P:'de novo' IMP biosynthetic process"/>
    <property type="evidence" value="ECO:0007669"/>
    <property type="project" value="UniProtKB-UniRule"/>
</dbReference>
<dbReference type="EMBL" id="LCFP01000001">
    <property type="protein sequence ID" value="KKS98492.1"/>
    <property type="molecule type" value="Genomic_DNA"/>
</dbReference>